<feature type="compositionally biased region" description="Basic and acidic residues" evidence="1">
    <location>
        <begin position="244"/>
        <end position="254"/>
    </location>
</feature>
<organism evidence="2 3">
    <name type="scientific">Symbiodinium microadriaticum</name>
    <name type="common">Dinoflagellate</name>
    <name type="synonym">Zooxanthella microadriatica</name>
    <dbReference type="NCBI Taxonomy" id="2951"/>
    <lineage>
        <taxon>Eukaryota</taxon>
        <taxon>Sar</taxon>
        <taxon>Alveolata</taxon>
        <taxon>Dinophyceae</taxon>
        <taxon>Suessiales</taxon>
        <taxon>Symbiodiniaceae</taxon>
        <taxon>Symbiodinium</taxon>
    </lineage>
</organism>
<evidence type="ECO:0000313" key="3">
    <source>
        <dbReference type="Proteomes" id="UP000186817"/>
    </source>
</evidence>
<dbReference type="Proteomes" id="UP000186817">
    <property type="component" value="Unassembled WGS sequence"/>
</dbReference>
<dbReference type="OrthoDB" id="427922at2759"/>
<accession>A0A1Q9CFJ8</accession>
<evidence type="ECO:0000256" key="1">
    <source>
        <dbReference type="SAM" id="MobiDB-lite"/>
    </source>
</evidence>
<keyword evidence="3" id="KW-1185">Reference proteome</keyword>
<protein>
    <submittedName>
        <fullName evidence="2">Uncharacterized protein</fullName>
    </submittedName>
</protein>
<proteinExistence type="predicted"/>
<reference evidence="2 3" key="1">
    <citation type="submission" date="2016-02" db="EMBL/GenBank/DDBJ databases">
        <title>Genome analysis of coral dinoflagellate symbionts highlights evolutionary adaptations to a symbiotic lifestyle.</title>
        <authorList>
            <person name="Aranda M."/>
            <person name="Li Y."/>
            <person name="Liew Y.J."/>
            <person name="Baumgarten S."/>
            <person name="Simakov O."/>
            <person name="Wilson M."/>
            <person name="Piel J."/>
            <person name="Ashoor H."/>
            <person name="Bougouffa S."/>
            <person name="Bajic V.B."/>
            <person name="Ryu T."/>
            <person name="Ravasi T."/>
            <person name="Bayer T."/>
            <person name="Micklem G."/>
            <person name="Kim H."/>
            <person name="Bhak J."/>
            <person name="Lajeunesse T.C."/>
            <person name="Voolstra C.R."/>
        </authorList>
    </citation>
    <scope>NUCLEOTIDE SEQUENCE [LARGE SCALE GENOMIC DNA]</scope>
    <source>
        <strain evidence="2 3">CCMP2467</strain>
    </source>
</reference>
<evidence type="ECO:0000313" key="2">
    <source>
        <dbReference type="EMBL" id="OLP81700.1"/>
    </source>
</evidence>
<dbReference type="AlphaFoldDB" id="A0A1Q9CFJ8"/>
<comment type="caution">
    <text evidence="2">The sequence shown here is derived from an EMBL/GenBank/DDBJ whole genome shotgun (WGS) entry which is preliminary data.</text>
</comment>
<feature type="region of interest" description="Disordered" evidence="1">
    <location>
        <begin position="244"/>
        <end position="264"/>
    </location>
</feature>
<sequence>MPQVNVNAAAFPSLSTFCFYLAIARHGWGHVARNMGAYALLEVDAAIANKRARARDGRDLKAWDIWPLCARIRGRLRNAMAMIQAIAAFSGGLWVQNRLSDLQLPHLSRRVNEAETFKLSVRVIAASIPGLSDNGLLTRERPRVAAVLGNVRKETEFGDVADDDEDFGVDDDIPSCDWKFNETLTFAASVNDIMAGQTVQLWLHTKSDVYLGPFQMNLARNRDVGVCSVEIRKQILPECVPVDERAGDSARHGESPPGGAKRGPHLVWETKVLPFALTHVDSNSGTGNFVLGQAALLSSGPLEQSKKGEEQCFDLRGYFAKLPRAGIRPSFAASEHEDVNDD</sequence>
<gene>
    <name evidence="2" type="ORF">AK812_SmicGene37743</name>
</gene>
<name>A0A1Q9CFJ8_SYMMI</name>
<dbReference type="EMBL" id="LSRX01001257">
    <property type="protein sequence ID" value="OLP81700.1"/>
    <property type="molecule type" value="Genomic_DNA"/>
</dbReference>